<evidence type="ECO:0000313" key="2">
    <source>
        <dbReference type="Proteomes" id="UP000032534"/>
    </source>
</evidence>
<dbReference type="Proteomes" id="UP000032534">
    <property type="component" value="Unassembled WGS sequence"/>
</dbReference>
<sequence>MFKKEILTGSLQERKQIVIDDVAALGYPYSEYDQGRKVGGYAAMAQFSKGDISTGLAYVNIHLDRNKDMFWGINVMEAYMKYKEYYTPALKDKVKAKMLSFNILNADGTALSGNTENQRLMYAAVGVVGAEEWPDYPVNYATIARSYLLSELSTITKQGYFEYDSPTYFIHHVGPLLFITEHLKDATLRNMAKLTLEWYFASIVGEWLHGYWVTSQARTYNAQQEPGYTLDESAVLLWMLFGDSRKPIYLGNETNLKFTTIPFTVANYELPEIFKSIATARSTTYTHKERMPRNSNKPYKTSYITPDYAVFSQKDNRLAQNQLHRWGIKWVGDTYSDEPNTFFMKQHFSEPINLNPSNSEYWIGGTNMEEVLQDDGALIAVYNITNSNTWIDGPVSYNGIKATIEQDPFNRNGWVFFHTGKMLMAVRTAQPYDWPYDTESWKYGGYQRALRSDGAKNAVIVETAPLMDYAGGSCIRELDCFAEAVLTKTVVDFSGVNDTNPRVYYKGLTGKEMEIVYATSRKIQGAEVNYANWPLLDDPWMHQNYNENKLDLVHDRERRTYDFNNWKVTSSIM</sequence>
<dbReference type="EMBL" id="JTHP01000015">
    <property type="protein sequence ID" value="KJD45806.1"/>
    <property type="molecule type" value="Genomic_DNA"/>
</dbReference>
<accession>A0A0D7X360</accession>
<name>A0A0D7X360_9BACL</name>
<dbReference type="RefSeq" id="WP_044645991.1">
    <property type="nucleotide sequence ID" value="NZ_JTHP01000015.1"/>
</dbReference>
<evidence type="ECO:0000313" key="1">
    <source>
        <dbReference type="EMBL" id="KJD45806.1"/>
    </source>
</evidence>
<dbReference type="AlphaFoldDB" id="A0A0D7X360"/>
<comment type="caution">
    <text evidence="1">The sequence shown here is derived from an EMBL/GenBank/DDBJ whole genome shotgun (WGS) entry which is preliminary data.</text>
</comment>
<dbReference type="OrthoDB" id="2632840at2"/>
<organism evidence="1 2">
    <name type="scientific">Paenibacillus terrae</name>
    <dbReference type="NCBI Taxonomy" id="159743"/>
    <lineage>
        <taxon>Bacteria</taxon>
        <taxon>Bacillati</taxon>
        <taxon>Bacillota</taxon>
        <taxon>Bacilli</taxon>
        <taxon>Bacillales</taxon>
        <taxon>Paenibacillaceae</taxon>
        <taxon>Paenibacillus</taxon>
    </lineage>
</organism>
<keyword evidence="2" id="KW-1185">Reference proteome</keyword>
<protein>
    <submittedName>
        <fullName evidence="1">Uncharacterized protein</fullName>
    </submittedName>
</protein>
<dbReference type="PATRIC" id="fig|159743.3.peg.2231"/>
<reference evidence="1 2" key="1">
    <citation type="submission" date="2014-11" db="EMBL/GenBank/DDBJ databases">
        <title>Draft Genome Sequences of Paenibacillus polymyxa NRRL B-30509 and Paenibacillus terrae NRRL B-30644, Strains from a Poultry Environment that Produce Tridecaptin A and Paenicidins.</title>
        <authorList>
            <person name="van Belkum M.J."/>
            <person name="Lohans C.T."/>
            <person name="Vederas J.C."/>
        </authorList>
    </citation>
    <scope>NUCLEOTIDE SEQUENCE [LARGE SCALE GENOMIC DNA]</scope>
    <source>
        <strain evidence="1 2">NRRL B-30644</strain>
    </source>
</reference>
<proteinExistence type="predicted"/>
<gene>
    <name evidence="1" type="ORF">QD47_10000</name>
</gene>